<evidence type="ECO:0000256" key="8">
    <source>
        <dbReference type="ARBA" id="ARBA00022776"/>
    </source>
</evidence>
<feature type="compositionally biased region" description="Basic and acidic residues" evidence="17">
    <location>
        <begin position="577"/>
        <end position="614"/>
    </location>
</feature>
<evidence type="ECO:0000256" key="12">
    <source>
        <dbReference type="ARBA" id="ARBA00023242"/>
    </source>
</evidence>
<dbReference type="GO" id="GO:0051301">
    <property type="term" value="P:cell division"/>
    <property type="evidence" value="ECO:0007669"/>
    <property type="project" value="UniProtKB-KW"/>
</dbReference>
<dbReference type="GO" id="GO:0031032">
    <property type="term" value="P:actomyosin structure organization"/>
    <property type="evidence" value="ECO:0007669"/>
    <property type="project" value="TreeGrafter"/>
</dbReference>
<dbReference type="Gene3D" id="1.20.80.10">
    <property type="match status" value="1"/>
</dbReference>
<evidence type="ECO:0000313" key="19">
    <source>
        <dbReference type="EMBL" id="NXY34135.1"/>
    </source>
</evidence>
<dbReference type="InterPro" id="IPR035963">
    <property type="entry name" value="FERM_2"/>
</dbReference>
<evidence type="ECO:0000256" key="5">
    <source>
        <dbReference type="ARBA" id="ARBA00022490"/>
    </source>
</evidence>
<dbReference type="FunFam" id="3.10.20.90:FF:000002">
    <property type="entry name" value="Erythrocyte protein band 4.1-like 3"/>
    <property type="match status" value="1"/>
</dbReference>
<keyword evidence="20" id="KW-1185">Reference proteome</keyword>
<dbReference type="GO" id="GO:0005516">
    <property type="term" value="F:calmodulin binding"/>
    <property type="evidence" value="ECO:0007669"/>
    <property type="project" value="UniProtKB-KW"/>
</dbReference>
<feature type="non-terminal residue" evidence="19">
    <location>
        <position position="1"/>
    </location>
</feature>
<dbReference type="InterPro" id="IPR007477">
    <property type="entry name" value="SAB_dom"/>
</dbReference>
<evidence type="ECO:0000256" key="11">
    <source>
        <dbReference type="ARBA" id="ARBA00023212"/>
    </source>
</evidence>
<dbReference type="FunFam" id="1.20.80.10:FF:000001">
    <property type="entry name" value="Erythrocyte membrane protein band 4.1"/>
    <property type="match status" value="1"/>
</dbReference>
<dbReference type="InterPro" id="IPR019747">
    <property type="entry name" value="FERM_CS"/>
</dbReference>
<dbReference type="InterPro" id="IPR019748">
    <property type="entry name" value="FERM_central"/>
</dbReference>
<dbReference type="PIRSF" id="PIRSF002304">
    <property type="entry name" value="Membrane_skeletal_4_1"/>
    <property type="match status" value="1"/>
</dbReference>
<dbReference type="GO" id="GO:0005198">
    <property type="term" value="F:structural molecule activity"/>
    <property type="evidence" value="ECO:0007669"/>
    <property type="project" value="InterPro"/>
</dbReference>
<feature type="domain" description="FERM" evidence="18">
    <location>
        <begin position="210"/>
        <end position="491"/>
    </location>
</feature>
<feature type="compositionally biased region" description="Polar residues" evidence="17">
    <location>
        <begin position="143"/>
        <end position="152"/>
    </location>
</feature>
<dbReference type="PROSITE" id="PS50057">
    <property type="entry name" value="FERM_3"/>
    <property type="match status" value="1"/>
</dbReference>
<evidence type="ECO:0000256" key="15">
    <source>
        <dbReference type="ARBA" id="ARBA00030419"/>
    </source>
</evidence>
<keyword evidence="12" id="KW-0539">Nucleus</keyword>
<dbReference type="SMART" id="SM01195">
    <property type="entry name" value="FA"/>
    <property type="match status" value="1"/>
</dbReference>
<evidence type="ECO:0000256" key="6">
    <source>
        <dbReference type="ARBA" id="ARBA00022553"/>
    </source>
</evidence>
<evidence type="ECO:0000256" key="3">
    <source>
        <dbReference type="ARBA" id="ARBA00004544"/>
    </source>
</evidence>
<dbReference type="InterPro" id="IPR000798">
    <property type="entry name" value="Ez/rad/moesin-like"/>
</dbReference>
<dbReference type="Pfam" id="PF09380">
    <property type="entry name" value="FERM_C"/>
    <property type="match status" value="1"/>
</dbReference>
<reference evidence="19 20" key="1">
    <citation type="submission" date="2020-02" db="EMBL/GenBank/DDBJ databases">
        <title>Bird 10,000 Genomes (B10K) Project - Family phase.</title>
        <authorList>
            <person name="Zhang G."/>
        </authorList>
    </citation>
    <scope>NUCLEOTIDE SEQUENCE [LARGE SCALE GENOMIC DNA]</scope>
    <source>
        <strain evidence="19">B10K-IZ-033-81</strain>
        <tissue evidence="19">Muscle</tissue>
    </source>
</reference>
<feature type="compositionally biased region" description="Basic and acidic residues" evidence="17">
    <location>
        <begin position="58"/>
        <end position="72"/>
    </location>
</feature>
<gene>
    <name evidence="19" type="primary">Epb41</name>
    <name evidence="19" type="ORF">PORRUF_R04831</name>
</gene>
<dbReference type="PRINTS" id="PR00935">
    <property type="entry name" value="BAND41"/>
</dbReference>
<dbReference type="GO" id="GO:0005938">
    <property type="term" value="C:cell cortex"/>
    <property type="evidence" value="ECO:0007669"/>
    <property type="project" value="UniProtKB-SubCell"/>
</dbReference>
<dbReference type="SUPFAM" id="SSF50729">
    <property type="entry name" value="PH domain-like"/>
    <property type="match status" value="1"/>
</dbReference>
<evidence type="ECO:0000259" key="18">
    <source>
        <dbReference type="PROSITE" id="PS50057"/>
    </source>
</evidence>
<comment type="subcellular location">
    <subcellularLocation>
        <location evidence="3">Cytoplasm</location>
        <location evidence="3">Cell cortex</location>
    </subcellularLocation>
    <subcellularLocation>
        <location evidence="2">Cytoplasm</location>
        <location evidence="2">Cytoskeleton</location>
    </subcellularLocation>
    <subcellularLocation>
        <location evidence="1">Nucleus</location>
    </subcellularLocation>
</comment>
<dbReference type="Gene3D" id="2.30.29.30">
    <property type="entry name" value="Pleckstrin-homology domain (PH domain)/Phosphotyrosine-binding domain (PTB)"/>
    <property type="match status" value="1"/>
</dbReference>
<feature type="compositionally biased region" description="Basic and acidic residues" evidence="17">
    <location>
        <begin position="153"/>
        <end position="188"/>
    </location>
</feature>
<evidence type="ECO:0000256" key="9">
    <source>
        <dbReference type="ARBA" id="ARBA00022860"/>
    </source>
</evidence>
<dbReference type="InterPro" id="IPR018980">
    <property type="entry name" value="FERM_PH-like_C"/>
</dbReference>
<dbReference type="InterPro" id="IPR018979">
    <property type="entry name" value="FERM_N"/>
</dbReference>
<comment type="caution">
    <text evidence="19">The sequence shown here is derived from an EMBL/GenBank/DDBJ whole genome shotgun (WGS) entry which is preliminary data.</text>
</comment>
<dbReference type="Pfam" id="PF04382">
    <property type="entry name" value="SAB"/>
    <property type="match status" value="1"/>
</dbReference>
<dbReference type="Pfam" id="PF09379">
    <property type="entry name" value="FERM_N"/>
    <property type="match status" value="1"/>
</dbReference>
<dbReference type="CDD" id="cd17105">
    <property type="entry name" value="FERM_F1_EPB41"/>
    <property type="match status" value="1"/>
</dbReference>
<dbReference type="Gene3D" id="3.10.20.90">
    <property type="entry name" value="Phosphatidylinositol 3-kinase Catalytic Subunit, Chain A, domain 1"/>
    <property type="match status" value="1"/>
</dbReference>
<keyword evidence="6" id="KW-0597">Phosphoprotein</keyword>
<organism evidence="19 20">
    <name type="scientific">Pomatorhinus ruficollis</name>
    <name type="common">streak-breasted scimitar babbler</name>
    <dbReference type="NCBI Taxonomy" id="932028"/>
    <lineage>
        <taxon>Eukaryota</taxon>
        <taxon>Metazoa</taxon>
        <taxon>Chordata</taxon>
        <taxon>Craniata</taxon>
        <taxon>Vertebrata</taxon>
        <taxon>Euteleostomi</taxon>
        <taxon>Archelosauria</taxon>
        <taxon>Archosauria</taxon>
        <taxon>Dinosauria</taxon>
        <taxon>Saurischia</taxon>
        <taxon>Theropoda</taxon>
        <taxon>Coelurosauria</taxon>
        <taxon>Aves</taxon>
        <taxon>Neognathae</taxon>
        <taxon>Neoaves</taxon>
        <taxon>Telluraves</taxon>
        <taxon>Australaves</taxon>
        <taxon>Passeriformes</taxon>
        <taxon>Sylvioidea</taxon>
        <taxon>Timaliidae</taxon>
        <taxon>Pomatorhinus</taxon>
    </lineage>
</organism>
<dbReference type="GO" id="GO:0005886">
    <property type="term" value="C:plasma membrane"/>
    <property type="evidence" value="ECO:0007669"/>
    <property type="project" value="TreeGrafter"/>
</dbReference>
<dbReference type="InterPro" id="IPR008379">
    <property type="entry name" value="Band_4.1_C"/>
</dbReference>
<dbReference type="InterPro" id="IPR019749">
    <property type="entry name" value="Band_41_domain"/>
</dbReference>
<dbReference type="InterPro" id="IPR014352">
    <property type="entry name" value="FERM/acyl-CoA-bd_prot_sf"/>
</dbReference>
<dbReference type="PROSITE" id="PS00660">
    <property type="entry name" value="FERM_1"/>
    <property type="match status" value="1"/>
</dbReference>
<dbReference type="InterPro" id="IPR011993">
    <property type="entry name" value="PH-like_dom_sf"/>
</dbReference>
<dbReference type="SMART" id="SM00295">
    <property type="entry name" value="B41"/>
    <property type="match status" value="1"/>
</dbReference>
<keyword evidence="8" id="KW-0498">Mitosis</keyword>
<dbReference type="Pfam" id="PF08736">
    <property type="entry name" value="FA"/>
    <property type="match status" value="1"/>
</dbReference>
<evidence type="ECO:0000256" key="17">
    <source>
        <dbReference type="SAM" id="MobiDB-lite"/>
    </source>
</evidence>
<dbReference type="PROSITE" id="PS00661">
    <property type="entry name" value="FERM_2"/>
    <property type="match status" value="1"/>
</dbReference>
<evidence type="ECO:0000256" key="7">
    <source>
        <dbReference type="ARBA" id="ARBA00022618"/>
    </source>
</evidence>
<keyword evidence="11" id="KW-0206">Cytoskeleton</keyword>
<dbReference type="CDD" id="cd13184">
    <property type="entry name" value="FERM_C_4_1_family"/>
    <property type="match status" value="1"/>
</dbReference>
<dbReference type="GO" id="GO:0003779">
    <property type="term" value="F:actin binding"/>
    <property type="evidence" value="ECO:0007669"/>
    <property type="project" value="UniProtKB-KW"/>
</dbReference>
<evidence type="ECO:0000256" key="14">
    <source>
        <dbReference type="ARBA" id="ARBA00023658"/>
    </source>
</evidence>
<evidence type="ECO:0000256" key="16">
    <source>
        <dbReference type="ARBA" id="ARBA00032586"/>
    </source>
</evidence>
<evidence type="ECO:0000256" key="1">
    <source>
        <dbReference type="ARBA" id="ARBA00004123"/>
    </source>
</evidence>
<dbReference type="InterPro" id="IPR014847">
    <property type="entry name" value="FA"/>
</dbReference>
<keyword evidence="13" id="KW-0131">Cell cycle</keyword>
<sequence length="875" mass="97661">MTTEKSPAADADNSEQQQAKEEEGAAETQKQEASLEEGAQPTPERRPQRQKASNGDTPTHEEQSKKEHRTSEGRGLSRLFSSFLRRPKSQVSEEDKDTDAPKEAGGDQDAGLGASPDEDILVKAPIAAPEPELKTDPSLDLHSLSSAETQPAQEERRDDQEPEGRDLEDREERGAKEEGVKPETKRESLEIKADKDLKAAQKAVKRHKNMYCKVVLLDDTIFECSVDKHAKGQDLLKKVCDHLNLLEEDYFGLAIWDTPTCRTWLDPAKEIKKQVHGGPWDFTFNVKFYPPDPAQLTEDITRYYLCLQLRQDILTGRLPCSFATLALLGSYTVQSELGDYDPDLHGPDYISEFKLAPNQTKELEEKVVELHKTYRSMTPAQADLEFLENAKKLSMYGVDLHQAKDLEGVDITLGVCSSGLLVYKDKLRINRFPWPKVLKISYKRSSFFIKIRPGEQEQYESTIGFKLPSYRAAKKLWKVCVEHHTFFRLTSTEAIPKSRFLGLGSKFRYSGRTQAQTRQASALIDRPAPQFERTASKRASRSLDGAVAVITPERSPRPTSAPAIAQSHPAEPAPAKSDVKDMATSKPGKETAKSDVRREEFSPEKPKEPVDASRVRKTHIEVTVPSTNGAQPQQQPAEKEEELIRMRKKRSKRLDGENIYIRHSNLMLEDLDKTQEEIKKHHANISELKKNFMESVPEPRPSEWDKRLSTHSPFRSLNVNGQIPTGADGPPLVKTQTVTISDMSSTVKSEIPTKEVPIVHTETKTITYEAAQGLMACSCVPPPPGGNGDLDAGILLTAQTITSETTSSTTTTQITKTVKGGISETRIEKRIVITGDADVDHDQVLAQAIKAAKEQHPDMSVTKVVVHQETEIAED</sequence>
<dbReference type="Pfam" id="PF00373">
    <property type="entry name" value="FERM_M"/>
    <property type="match status" value="1"/>
</dbReference>
<dbReference type="FunFam" id="2.30.29.30:FF:000001">
    <property type="entry name" value="Erythrocyte membrane protein band 4.1"/>
    <property type="match status" value="1"/>
</dbReference>
<dbReference type="GO" id="GO:0005634">
    <property type="term" value="C:nucleus"/>
    <property type="evidence" value="ECO:0007669"/>
    <property type="project" value="UniProtKB-SubCell"/>
</dbReference>
<dbReference type="SUPFAM" id="SSF47031">
    <property type="entry name" value="Second domain of FERM"/>
    <property type="match status" value="1"/>
</dbReference>
<keyword evidence="9" id="KW-0112">Calmodulin-binding</keyword>
<evidence type="ECO:0000256" key="2">
    <source>
        <dbReference type="ARBA" id="ARBA00004245"/>
    </source>
</evidence>
<dbReference type="InterPro" id="IPR029071">
    <property type="entry name" value="Ubiquitin-like_domsf"/>
</dbReference>
<dbReference type="EMBL" id="VZSW01000456">
    <property type="protein sequence ID" value="NXY34135.1"/>
    <property type="molecule type" value="Genomic_DNA"/>
</dbReference>
<feature type="non-terminal residue" evidence="19">
    <location>
        <position position="875"/>
    </location>
</feature>
<dbReference type="PANTHER" id="PTHR23280">
    <property type="entry name" value="4.1 G PROTEIN"/>
    <property type="match status" value="1"/>
</dbReference>
<dbReference type="Proteomes" id="UP000572837">
    <property type="component" value="Unassembled WGS sequence"/>
</dbReference>
<evidence type="ECO:0000256" key="13">
    <source>
        <dbReference type="ARBA" id="ARBA00023306"/>
    </source>
</evidence>
<keyword evidence="10" id="KW-0009">Actin-binding</keyword>
<evidence type="ECO:0000256" key="10">
    <source>
        <dbReference type="ARBA" id="ARBA00023203"/>
    </source>
</evidence>
<evidence type="ECO:0000313" key="20">
    <source>
        <dbReference type="Proteomes" id="UP000572837"/>
    </source>
</evidence>
<keyword evidence="4" id="KW-0813">Transport</keyword>
<evidence type="ECO:0000256" key="4">
    <source>
        <dbReference type="ARBA" id="ARBA00022448"/>
    </source>
</evidence>
<accession>A0A7L4J2Q9</accession>
<keyword evidence="7" id="KW-0132">Cell division</keyword>
<keyword evidence="5" id="KW-0963">Cytoplasm</keyword>
<dbReference type="GO" id="GO:0030866">
    <property type="term" value="P:cortical actin cytoskeleton organization"/>
    <property type="evidence" value="ECO:0007669"/>
    <property type="project" value="InterPro"/>
</dbReference>
<dbReference type="CDD" id="cd14473">
    <property type="entry name" value="FERM_B-lobe"/>
    <property type="match status" value="1"/>
</dbReference>
<dbReference type="GO" id="GO:0005856">
    <property type="term" value="C:cytoskeleton"/>
    <property type="evidence" value="ECO:0007669"/>
    <property type="project" value="UniProtKB-SubCell"/>
</dbReference>
<dbReference type="PANTHER" id="PTHR23280:SF12">
    <property type="entry name" value="PROTEIN 4.1"/>
    <property type="match status" value="1"/>
</dbReference>
<name>A0A7L4J2Q9_9PASS</name>
<dbReference type="Pfam" id="PF05902">
    <property type="entry name" value="4_1_CTD"/>
    <property type="match status" value="1"/>
</dbReference>
<dbReference type="InterPro" id="IPR021187">
    <property type="entry name" value="EPB4.1_FERM_F1"/>
</dbReference>
<dbReference type="SMART" id="SM01196">
    <property type="entry name" value="FERM_C"/>
    <property type="match status" value="1"/>
</dbReference>
<dbReference type="AlphaFoldDB" id="A0A7L4J2Q9"/>
<proteinExistence type="predicted"/>
<dbReference type="PRINTS" id="PR00661">
    <property type="entry name" value="ERMFAMILY"/>
</dbReference>
<dbReference type="SUPFAM" id="SSF54236">
    <property type="entry name" value="Ubiquitin-like"/>
    <property type="match status" value="1"/>
</dbReference>
<feature type="region of interest" description="Disordered" evidence="17">
    <location>
        <begin position="1"/>
        <end position="188"/>
    </location>
</feature>
<protein>
    <recommendedName>
        <fullName evidence="14">Protein 4.1</fullName>
    </recommendedName>
    <alternativeName>
        <fullName evidence="15">Band 4.1</fullName>
    </alternativeName>
    <alternativeName>
        <fullName evidence="16">Erythrocyte membrane protein band 4.1</fullName>
    </alternativeName>
</protein>
<dbReference type="InterPro" id="IPR000299">
    <property type="entry name" value="FERM_domain"/>
</dbReference>
<feature type="region of interest" description="Disordered" evidence="17">
    <location>
        <begin position="517"/>
        <end position="614"/>
    </location>
</feature>